<dbReference type="PANTHER" id="PTHR30121">
    <property type="entry name" value="UNCHARACTERIZED PROTEIN YJGR-RELATED"/>
    <property type="match status" value="1"/>
</dbReference>
<protein>
    <recommendedName>
        <fullName evidence="3">CagE TrbE VirB component of type IV transporter system central domain-containing protein</fullName>
    </recommendedName>
</protein>
<dbReference type="Gene3D" id="3.40.50.300">
    <property type="entry name" value="P-loop containing nucleotide triphosphate hydrolases"/>
    <property type="match status" value="1"/>
</dbReference>
<dbReference type="InterPro" id="IPR027417">
    <property type="entry name" value="P-loop_NTPase"/>
</dbReference>
<comment type="caution">
    <text evidence="1">The sequence shown here is derived from an EMBL/GenBank/DDBJ whole genome shotgun (WGS) entry which is preliminary data.</text>
</comment>
<dbReference type="RefSeq" id="WP_110186594.1">
    <property type="nucleotide sequence ID" value="NZ_LAPT01000025.1"/>
</dbReference>
<proteinExistence type="predicted"/>
<evidence type="ECO:0000313" key="2">
    <source>
        <dbReference type="Proteomes" id="UP000248090"/>
    </source>
</evidence>
<organism evidence="1 2">
    <name type="scientific">Pokkaliibacter plantistimulans</name>
    <dbReference type="NCBI Taxonomy" id="1635171"/>
    <lineage>
        <taxon>Bacteria</taxon>
        <taxon>Pseudomonadati</taxon>
        <taxon>Pseudomonadota</taxon>
        <taxon>Gammaproteobacteria</taxon>
        <taxon>Oceanospirillales</taxon>
        <taxon>Balneatrichaceae</taxon>
        <taxon>Pokkaliibacter</taxon>
    </lineage>
</organism>
<dbReference type="EMBL" id="LAPT01000025">
    <property type="protein sequence ID" value="PXF32086.1"/>
    <property type="molecule type" value="Genomic_DNA"/>
</dbReference>
<dbReference type="SUPFAM" id="SSF52540">
    <property type="entry name" value="P-loop containing nucleoside triphosphate hydrolases"/>
    <property type="match status" value="1"/>
</dbReference>
<accession>A0ABX5M0K5</accession>
<dbReference type="Proteomes" id="UP000248090">
    <property type="component" value="Unassembled WGS sequence"/>
</dbReference>
<dbReference type="PANTHER" id="PTHR30121:SF12">
    <property type="entry name" value="TYPE IV SECRETION SYSTEM PROTEIN CAGE"/>
    <property type="match status" value="1"/>
</dbReference>
<evidence type="ECO:0008006" key="3">
    <source>
        <dbReference type="Google" id="ProtNLM"/>
    </source>
</evidence>
<name>A0ABX5M0K5_9GAMM</name>
<evidence type="ECO:0000313" key="1">
    <source>
        <dbReference type="EMBL" id="PXF32086.1"/>
    </source>
</evidence>
<reference evidence="1 2" key="1">
    <citation type="submission" date="2015-03" db="EMBL/GenBank/DDBJ databases">
        <authorList>
            <person name="Krishnan R."/>
            <person name="Midha S."/>
            <person name="Patil P.B."/>
            <person name="Rameshkumar N."/>
        </authorList>
    </citation>
    <scope>NUCLEOTIDE SEQUENCE [LARGE SCALE GENOMIC DNA]</scope>
    <source>
        <strain evidence="1 2">L1E11</strain>
    </source>
</reference>
<gene>
    <name evidence="1" type="ORF">WH50_06405</name>
</gene>
<sequence length="844" mass="95546">MAGQSLADSILPACVWENRVLTHAGSLIGGLTLSGVDPKGIGSADFQKITILIRNIFQALEPGVVISSYYWHFEGAQVSLKRRTDKRSQLLSNRRERFLNSRTLSDVALYWMVEIPQTSNLNKVWGLEFITTLFSAPFDVDARARLKAKFANMRAWLVEIEELMKQKELLDQSLKEMGSRIEFISRQNHVMSKGELWGLCRAVVNANPEYLVTGQLEDVPEYGWESMLLDGDIQPVNVNGLDCLKIDGARPVYVRMASITRYGEASFFDGMWAKGDKKVTLQHGSYFITTRFSQFSNLRKAAMLHSKESDLWRSQMKLSNVLSGETDNSEDTLRVTGSESVKRRMAELDEIANSPDRYGVLTSHVVVFDTDPDKLKNTCSLLHTSLSQSGFRFVWESAGLMKEFPNVFPGNNKKSIRMLEVNTSQAAAASLIFKSADGIRSWGVNNEEAIYILESEDGTLFHYTPFIGEKCLVLGIGPTRSGKTFFKNIVSGHFLKFDSNGTPLYHAVDIDSGSEPLARYFKEQGGIFRLEQFRESAGFNPFVSAVDANDQGFKLHFLSQIRLMVESNDSEELRYLSSDDQHSLDKALFDMMSEMDRSLWSFSQLYNHCNDGLKAKLQRWHRRGMLGAIFDNDVDGIGDLKKPFTAYNLSAVKDNASVAKLVVNEIFFRISRVFEDPRNRTVPKFMEIDEAQYFFSIPGSVEMAVKKARTWFKHNGGMGFWTQNPEHYEAIPEWETLRTSASTWIFCADPGMNRDKYKSAFKLSEGELDAIEALTPRKQVFIIQREAGIAKTVNVIASKEEYVIATSRPHEAAIVQQSLSEYDDIDFAIDDAMKKIFRENEMLS</sequence>
<keyword evidence="2" id="KW-1185">Reference proteome</keyword>
<dbReference type="InterPro" id="IPR051162">
    <property type="entry name" value="T4SS_component"/>
</dbReference>